<reference evidence="1 2" key="1">
    <citation type="journal article" date="2019" name="Genome Biol. Evol.">
        <title>Insights into the evolution of the New World diploid cottons (Gossypium, subgenus Houzingenia) based on genome sequencing.</title>
        <authorList>
            <person name="Grover C.E."/>
            <person name="Arick M.A. 2nd"/>
            <person name="Thrash A."/>
            <person name="Conover J.L."/>
            <person name="Sanders W.S."/>
            <person name="Peterson D.G."/>
            <person name="Frelichowski J.E."/>
            <person name="Scheffler J.A."/>
            <person name="Scheffler B.E."/>
            <person name="Wendel J.F."/>
        </authorList>
    </citation>
    <scope>NUCLEOTIDE SEQUENCE [LARGE SCALE GENOMIC DNA]</scope>
    <source>
        <strain evidence="1">185</strain>
        <tissue evidence="1">Leaf</tissue>
    </source>
</reference>
<feature type="non-terminal residue" evidence="1">
    <location>
        <position position="1"/>
    </location>
</feature>
<dbReference type="AlphaFoldDB" id="A0A7J8YV30"/>
<proteinExistence type="predicted"/>
<comment type="caution">
    <text evidence="1">The sequence shown here is derived from an EMBL/GenBank/DDBJ whole genome shotgun (WGS) entry which is preliminary data.</text>
</comment>
<evidence type="ECO:0008006" key="3">
    <source>
        <dbReference type="Google" id="ProtNLM"/>
    </source>
</evidence>
<dbReference type="EMBL" id="JABFAA010354237">
    <property type="protein sequence ID" value="MBA0702859.1"/>
    <property type="molecule type" value="Genomic_DNA"/>
</dbReference>
<dbReference type="Gene3D" id="3.40.50.1820">
    <property type="entry name" value="alpha/beta hydrolase"/>
    <property type="match status" value="1"/>
</dbReference>
<dbReference type="InterPro" id="IPR029058">
    <property type="entry name" value="AB_hydrolase_fold"/>
</dbReference>
<organism evidence="1 2">
    <name type="scientific">Gossypium aridum</name>
    <name type="common">American cotton</name>
    <name type="synonym">Erioxylum aridum</name>
    <dbReference type="NCBI Taxonomy" id="34290"/>
    <lineage>
        <taxon>Eukaryota</taxon>
        <taxon>Viridiplantae</taxon>
        <taxon>Streptophyta</taxon>
        <taxon>Embryophyta</taxon>
        <taxon>Tracheophyta</taxon>
        <taxon>Spermatophyta</taxon>
        <taxon>Magnoliopsida</taxon>
        <taxon>eudicotyledons</taxon>
        <taxon>Gunneridae</taxon>
        <taxon>Pentapetalae</taxon>
        <taxon>rosids</taxon>
        <taxon>malvids</taxon>
        <taxon>Malvales</taxon>
        <taxon>Malvaceae</taxon>
        <taxon>Malvoideae</taxon>
        <taxon>Gossypium</taxon>
    </lineage>
</organism>
<dbReference type="Proteomes" id="UP000593577">
    <property type="component" value="Unassembled WGS sequence"/>
</dbReference>
<name>A0A7J8YV30_GOSAI</name>
<gene>
    <name evidence="1" type="ORF">Goari_026756</name>
</gene>
<evidence type="ECO:0000313" key="1">
    <source>
        <dbReference type="EMBL" id="MBA0702859.1"/>
    </source>
</evidence>
<sequence length="221" mass="24386">CRIDLIKPKPAALIWRPPSYGCLKFNVFGIVNEDRSGCGCVLRDKEGVARALFSGSIAANDTDLAEIGTVMVALEVFLAMKWKLNDSLFLELGSIVVFNWCANKSMRPWVGLENGNLYHYRVTNFIYAATSVDEVVCFGYVAVATGEGKTPLEVRDILVSWGGTIIMLNFLNTFGLCSGCRGSPTSNNNLSSFLIHYCDESFLFCLPIGIVGTIQRWRTCN</sequence>
<protein>
    <recommendedName>
        <fullName evidence="3">RNase H type-1 domain-containing protein</fullName>
    </recommendedName>
</protein>
<keyword evidence="2" id="KW-1185">Reference proteome</keyword>
<evidence type="ECO:0000313" key="2">
    <source>
        <dbReference type="Proteomes" id="UP000593577"/>
    </source>
</evidence>
<accession>A0A7J8YV30</accession>